<dbReference type="EMBL" id="CM044702">
    <property type="protein sequence ID" value="KAI5675956.1"/>
    <property type="molecule type" value="Genomic_DNA"/>
</dbReference>
<evidence type="ECO:0000313" key="1">
    <source>
        <dbReference type="EMBL" id="KAI5675956.1"/>
    </source>
</evidence>
<proteinExistence type="predicted"/>
<gene>
    <name evidence="1" type="ORF">M9H77_06906</name>
</gene>
<sequence length="113" mass="13090">MSAKYPLYGSEKYKKTKLNLEQNTRKSSSFRTQPSLPAYPTTNGRARPTVYGRSLFANALCATEPTSDGRLAYLTVREEERQNLWQLRFDSLGSETTYKVRPFLYFVDEFENV</sequence>
<name>A0ACC0BTN0_CATRO</name>
<dbReference type="Proteomes" id="UP001060085">
    <property type="component" value="Linkage Group LG02"/>
</dbReference>
<reference evidence="2" key="1">
    <citation type="journal article" date="2023" name="Nat. Plants">
        <title>Single-cell RNA sequencing provides a high-resolution roadmap for understanding the multicellular compartmentation of specialized metabolism.</title>
        <authorList>
            <person name="Sun S."/>
            <person name="Shen X."/>
            <person name="Li Y."/>
            <person name="Li Y."/>
            <person name="Wang S."/>
            <person name="Li R."/>
            <person name="Zhang H."/>
            <person name="Shen G."/>
            <person name="Guo B."/>
            <person name="Wei J."/>
            <person name="Xu J."/>
            <person name="St-Pierre B."/>
            <person name="Chen S."/>
            <person name="Sun C."/>
        </authorList>
    </citation>
    <scope>NUCLEOTIDE SEQUENCE [LARGE SCALE GENOMIC DNA]</scope>
</reference>
<keyword evidence="2" id="KW-1185">Reference proteome</keyword>
<accession>A0ACC0BTN0</accession>
<organism evidence="1 2">
    <name type="scientific">Catharanthus roseus</name>
    <name type="common">Madagascar periwinkle</name>
    <name type="synonym">Vinca rosea</name>
    <dbReference type="NCBI Taxonomy" id="4058"/>
    <lineage>
        <taxon>Eukaryota</taxon>
        <taxon>Viridiplantae</taxon>
        <taxon>Streptophyta</taxon>
        <taxon>Embryophyta</taxon>
        <taxon>Tracheophyta</taxon>
        <taxon>Spermatophyta</taxon>
        <taxon>Magnoliopsida</taxon>
        <taxon>eudicotyledons</taxon>
        <taxon>Gunneridae</taxon>
        <taxon>Pentapetalae</taxon>
        <taxon>asterids</taxon>
        <taxon>lamiids</taxon>
        <taxon>Gentianales</taxon>
        <taxon>Apocynaceae</taxon>
        <taxon>Rauvolfioideae</taxon>
        <taxon>Vinceae</taxon>
        <taxon>Catharanthinae</taxon>
        <taxon>Catharanthus</taxon>
    </lineage>
</organism>
<comment type="caution">
    <text evidence="1">The sequence shown here is derived from an EMBL/GenBank/DDBJ whole genome shotgun (WGS) entry which is preliminary data.</text>
</comment>
<protein>
    <submittedName>
        <fullName evidence="1">Uncharacterized protein</fullName>
    </submittedName>
</protein>
<evidence type="ECO:0000313" key="2">
    <source>
        <dbReference type="Proteomes" id="UP001060085"/>
    </source>
</evidence>